<dbReference type="Proteomes" id="UP000199334">
    <property type="component" value="Unassembled WGS sequence"/>
</dbReference>
<name>A0A1H0CU60_9BACI</name>
<organism evidence="1 2">
    <name type="scientific">Tenuibacillus multivorans</name>
    <dbReference type="NCBI Taxonomy" id="237069"/>
    <lineage>
        <taxon>Bacteria</taxon>
        <taxon>Bacillati</taxon>
        <taxon>Bacillota</taxon>
        <taxon>Bacilli</taxon>
        <taxon>Bacillales</taxon>
        <taxon>Bacillaceae</taxon>
        <taxon>Tenuibacillus</taxon>
    </lineage>
</organism>
<sequence length="153" mass="18161">MKYSSKDVVAYSKAKEYIDTAIIPLIPFSFEDEEMSSLSFQKDVIQIYVDQIERELKGRVFVIPEYYYLKQDKIAEEKERLQAFIDHIAKQPFKYIFLVTSDNKWRKVTKDMDIELIWIPGIKDGHLEQAETQQVIKSQVQEIQTLIMDSWNE</sequence>
<evidence type="ECO:0000313" key="1">
    <source>
        <dbReference type="EMBL" id="SDN61409.1"/>
    </source>
</evidence>
<reference evidence="1 2" key="1">
    <citation type="submission" date="2016-10" db="EMBL/GenBank/DDBJ databases">
        <authorList>
            <person name="de Groot N.N."/>
        </authorList>
    </citation>
    <scope>NUCLEOTIDE SEQUENCE [LARGE SCALE GENOMIC DNA]</scope>
    <source>
        <strain evidence="1 2">CGMCC 1.3442</strain>
    </source>
</reference>
<dbReference type="AlphaFoldDB" id="A0A1H0CU60"/>
<dbReference type="EMBL" id="FNIG01000006">
    <property type="protein sequence ID" value="SDN61409.1"/>
    <property type="molecule type" value="Genomic_DNA"/>
</dbReference>
<dbReference type="Pfam" id="PF10673">
    <property type="entry name" value="DUF2487"/>
    <property type="match status" value="1"/>
</dbReference>
<proteinExistence type="predicted"/>
<dbReference type="STRING" id="237069.SAMN05216498_2674"/>
<gene>
    <name evidence="1" type="ORF">SAMN05216498_2674</name>
</gene>
<dbReference type="InterPro" id="IPR019615">
    <property type="entry name" value="DUF2487"/>
</dbReference>
<evidence type="ECO:0000313" key="2">
    <source>
        <dbReference type="Proteomes" id="UP000199334"/>
    </source>
</evidence>
<evidence type="ECO:0008006" key="3">
    <source>
        <dbReference type="Google" id="ProtNLM"/>
    </source>
</evidence>
<accession>A0A1H0CU60</accession>
<keyword evidence="2" id="KW-1185">Reference proteome</keyword>
<dbReference type="RefSeq" id="WP_093857080.1">
    <property type="nucleotide sequence ID" value="NZ_BJVZ01000002.1"/>
</dbReference>
<dbReference type="OrthoDB" id="2678750at2"/>
<protein>
    <recommendedName>
        <fullName evidence="3">DUF2487 domain-containing protein</fullName>
    </recommendedName>
</protein>